<reference evidence="5 6" key="1">
    <citation type="submission" date="2016-09" db="EMBL/GenBank/DDBJ databases">
        <title>Rhizobium oryziradicis sp. nov., isolated from the root of rice.</title>
        <authorList>
            <person name="Zhao J."/>
            <person name="Zhang X."/>
        </authorList>
    </citation>
    <scope>NUCLEOTIDE SEQUENCE [LARGE SCALE GENOMIC DNA]</scope>
    <source>
        <strain evidence="5 6">14971</strain>
    </source>
</reference>
<feature type="region of interest" description="Disordered" evidence="2">
    <location>
        <begin position="118"/>
        <end position="142"/>
    </location>
</feature>
<dbReference type="InterPro" id="IPR000120">
    <property type="entry name" value="Amidase"/>
</dbReference>
<dbReference type="SUPFAM" id="SSF75304">
    <property type="entry name" value="Amidase signature (AS) enzymes"/>
    <property type="match status" value="1"/>
</dbReference>
<keyword evidence="6" id="KW-1185">Reference proteome</keyword>
<evidence type="ECO:0000259" key="3">
    <source>
        <dbReference type="Pfam" id="PF01425"/>
    </source>
</evidence>
<evidence type="ECO:0000256" key="1">
    <source>
        <dbReference type="ARBA" id="ARBA00009199"/>
    </source>
</evidence>
<comment type="similarity">
    <text evidence="1">Belongs to the amidase family.</text>
</comment>
<evidence type="ECO:0000313" key="4">
    <source>
        <dbReference type="EMBL" id="MBB4005941.1"/>
    </source>
</evidence>
<sequence length="468" mass="49353">MAVDSDEAAKGSSLDAVERCLENAERFRHLNAFIRPNLHARDEASAVDQRHADGEHLPLRGMVIAVKDNIETAGLATSGGSVALQSYVPHSDAFALQALKRQGAVVIGKTNLDELAGGGSTLSSLGGQSRNPYDPARTPAGSSGGSAIAVATGACTFALGTETVNSIRNPANVCGILGLRPTRGLVSRSGVIPVSPTMDVLGPLASTVDDLARALRFIVGFDPADAVTLAAKDYDVDNLHPCRWPDVKGMRIGVLSGLFGQGEEHLGVNAVLKSALERLEGQGAEIIELSDPHFDSAALYADLALHAYEFHQAFDSWLEGLGDKAPISSFKAYVDDGRWPQATMQQLLAVALDAERPESQVIYARKKAAAQAIQQVLENLIDDHGLQAFAYPAQHRAALNIGQASRPERNGVLASAIGWPAINVPVGLSDGLPVGLDLMARPFQEPLLLSLAKAAHLQPPAPVAMTFS</sequence>
<dbReference type="InterPro" id="IPR036928">
    <property type="entry name" value="AS_sf"/>
</dbReference>
<dbReference type="Gene3D" id="3.90.1300.10">
    <property type="entry name" value="Amidase signature (AS) domain"/>
    <property type="match status" value="1"/>
</dbReference>
<dbReference type="OrthoDB" id="9777859at2"/>
<organism evidence="5 6">
    <name type="scientific">Allorhizobium taibaishanense</name>
    <dbReference type="NCBI Taxonomy" id="887144"/>
    <lineage>
        <taxon>Bacteria</taxon>
        <taxon>Pseudomonadati</taxon>
        <taxon>Pseudomonadota</taxon>
        <taxon>Alphaproteobacteria</taxon>
        <taxon>Hyphomicrobiales</taxon>
        <taxon>Rhizobiaceae</taxon>
        <taxon>Rhizobium/Agrobacterium group</taxon>
        <taxon>Allorhizobium</taxon>
    </lineage>
</organism>
<name>A0A1Q9A302_9HYPH</name>
<protein>
    <submittedName>
        <fullName evidence="4">Asp-tRNA(Asn)/Glu-tRNA(Gln) amidotransferase A subunit family amidase</fullName>
    </submittedName>
</protein>
<dbReference type="RefSeq" id="WP_075614761.1">
    <property type="nucleotide sequence ID" value="NZ_JACIED010000001.1"/>
</dbReference>
<dbReference type="EMBL" id="JACIED010000001">
    <property type="protein sequence ID" value="MBB4005941.1"/>
    <property type="molecule type" value="Genomic_DNA"/>
</dbReference>
<evidence type="ECO:0000313" key="7">
    <source>
        <dbReference type="Proteomes" id="UP000544107"/>
    </source>
</evidence>
<proteinExistence type="inferred from homology"/>
<evidence type="ECO:0000313" key="5">
    <source>
        <dbReference type="EMBL" id="OLP48970.1"/>
    </source>
</evidence>
<comment type="caution">
    <text evidence="5">The sequence shown here is derived from an EMBL/GenBank/DDBJ whole genome shotgun (WGS) entry which is preliminary data.</text>
</comment>
<reference evidence="4 7" key="2">
    <citation type="submission" date="2020-08" db="EMBL/GenBank/DDBJ databases">
        <title>Genomic Encyclopedia of Type Strains, Phase IV (KMG-IV): sequencing the most valuable type-strain genomes for metagenomic binning, comparative biology and taxonomic classification.</title>
        <authorList>
            <person name="Goeker M."/>
        </authorList>
    </citation>
    <scope>NUCLEOTIDE SEQUENCE [LARGE SCALE GENOMIC DNA]</scope>
    <source>
        <strain evidence="4 7">DSM 100021</strain>
    </source>
</reference>
<dbReference type="Pfam" id="PF01425">
    <property type="entry name" value="Amidase"/>
    <property type="match status" value="1"/>
</dbReference>
<dbReference type="AlphaFoldDB" id="A0A1Q9A302"/>
<dbReference type="Proteomes" id="UP000185598">
    <property type="component" value="Unassembled WGS sequence"/>
</dbReference>
<dbReference type="Proteomes" id="UP000544107">
    <property type="component" value="Unassembled WGS sequence"/>
</dbReference>
<dbReference type="GO" id="GO:0016740">
    <property type="term" value="F:transferase activity"/>
    <property type="evidence" value="ECO:0007669"/>
    <property type="project" value="UniProtKB-KW"/>
</dbReference>
<dbReference type="STRING" id="887144.BJF91_17780"/>
<keyword evidence="4" id="KW-0808">Transferase</keyword>
<dbReference type="PANTHER" id="PTHR11895">
    <property type="entry name" value="TRANSAMIDASE"/>
    <property type="match status" value="1"/>
</dbReference>
<evidence type="ECO:0000313" key="6">
    <source>
        <dbReference type="Proteomes" id="UP000185598"/>
    </source>
</evidence>
<dbReference type="InterPro" id="IPR023631">
    <property type="entry name" value="Amidase_dom"/>
</dbReference>
<dbReference type="PANTHER" id="PTHR11895:SF7">
    <property type="entry name" value="GLUTAMYL-TRNA(GLN) AMIDOTRANSFERASE SUBUNIT A, MITOCHONDRIAL"/>
    <property type="match status" value="1"/>
</dbReference>
<dbReference type="EMBL" id="MKIN01000022">
    <property type="protein sequence ID" value="OLP48970.1"/>
    <property type="molecule type" value="Genomic_DNA"/>
</dbReference>
<feature type="domain" description="Amidase" evidence="3">
    <location>
        <begin position="16"/>
        <end position="449"/>
    </location>
</feature>
<accession>A0A1Q9A302</accession>
<gene>
    <name evidence="5" type="ORF">BJF91_17780</name>
    <name evidence="4" type="ORF">GGQ71_000177</name>
</gene>
<evidence type="ECO:0000256" key="2">
    <source>
        <dbReference type="SAM" id="MobiDB-lite"/>
    </source>
</evidence>